<proteinExistence type="predicted"/>
<gene>
    <name evidence="1" type="ORF">Vau01_074170</name>
</gene>
<dbReference type="SUPFAM" id="SSF53335">
    <property type="entry name" value="S-adenosyl-L-methionine-dependent methyltransferases"/>
    <property type="match status" value="1"/>
</dbReference>
<name>A0A8J3ZE14_9ACTN</name>
<protein>
    <recommendedName>
        <fullName evidence="3">Methyltransferase domain-containing protein</fullName>
    </recommendedName>
</protein>
<dbReference type="AlphaFoldDB" id="A0A8J3ZE14"/>
<organism evidence="1 2">
    <name type="scientific">Virgisporangium aurantiacum</name>
    <dbReference type="NCBI Taxonomy" id="175570"/>
    <lineage>
        <taxon>Bacteria</taxon>
        <taxon>Bacillati</taxon>
        <taxon>Actinomycetota</taxon>
        <taxon>Actinomycetes</taxon>
        <taxon>Micromonosporales</taxon>
        <taxon>Micromonosporaceae</taxon>
        <taxon>Virgisporangium</taxon>
    </lineage>
</organism>
<dbReference type="Gene3D" id="3.40.50.150">
    <property type="entry name" value="Vaccinia Virus protein VP39"/>
    <property type="match status" value="1"/>
</dbReference>
<keyword evidence="2" id="KW-1185">Reference proteome</keyword>
<comment type="caution">
    <text evidence="1">The sequence shown here is derived from an EMBL/GenBank/DDBJ whole genome shotgun (WGS) entry which is preliminary data.</text>
</comment>
<dbReference type="InterPro" id="IPR029063">
    <property type="entry name" value="SAM-dependent_MTases_sf"/>
</dbReference>
<evidence type="ECO:0000313" key="1">
    <source>
        <dbReference type="EMBL" id="GIJ59901.1"/>
    </source>
</evidence>
<accession>A0A8J3ZE14</accession>
<sequence>MTRIAAITAFHDQLAADAPAEAYWLDGWGSADGQRARFDALVRSAGYRGGSVVDYGCGTGALREHLAALGYPFTYLGLDMNSDLLPSTSEFRLIDFDSVDFPPADYVFASGLFQFADEADPRYYRRLVTSLFKRCGIALSVNFLSALRDESEKDPEELYLTPGEAADLAASLSGRWMLDHSYHPARGDLTLSVHR</sequence>
<evidence type="ECO:0008006" key="3">
    <source>
        <dbReference type="Google" id="ProtNLM"/>
    </source>
</evidence>
<reference evidence="1" key="1">
    <citation type="submission" date="2021-01" db="EMBL/GenBank/DDBJ databases">
        <title>Whole genome shotgun sequence of Virgisporangium aurantiacum NBRC 16421.</title>
        <authorList>
            <person name="Komaki H."/>
            <person name="Tamura T."/>
        </authorList>
    </citation>
    <scope>NUCLEOTIDE SEQUENCE</scope>
    <source>
        <strain evidence="1">NBRC 16421</strain>
    </source>
</reference>
<dbReference type="RefSeq" id="WP_204003294.1">
    <property type="nucleotide sequence ID" value="NZ_BOPG01000049.1"/>
</dbReference>
<dbReference type="Proteomes" id="UP000612585">
    <property type="component" value="Unassembled WGS sequence"/>
</dbReference>
<dbReference type="EMBL" id="BOPG01000049">
    <property type="protein sequence ID" value="GIJ59901.1"/>
    <property type="molecule type" value="Genomic_DNA"/>
</dbReference>
<evidence type="ECO:0000313" key="2">
    <source>
        <dbReference type="Proteomes" id="UP000612585"/>
    </source>
</evidence>